<name>A0AAD6SIQ0_9AGAR</name>
<organism evidence="1 2">
    <name type="scientific">Mycena alexandri</name>
    <dbReference type="NCBI Taxonomy" id="1745969"/>
    <lineage>
        <taxon>Eukaryota</taxon>
        <taxon>Fungi</taxon>
        <taxon>Dikarya</taxon>
        <taxon>Basidiomycota</taxon>
        <taxon>Agaricomycotina</taxon>
        <taxon>Agaricomycetes</taxon>
        <taxon>Agaricomycetidae</taxon>
        <taxon>Agaricales</taxon>
        <taxon>Marasmiineae</taxon>
        <taxon>Mycenaceae</taxon>
        <taxon>Mycena</taxon>
    </lineage>
</organism>
<dbReference type="AlphaFoldDB" id="A0AAD6SIQ0"/>
<comment type="caution">
    <text evidence="1">The sequence shown here is derived from an EMBL/GenBank/DDBJ whole genome shotgun (WGS) entry which is preliminary data.</text>
</comment>
<protein>
    <submittedName>
        <fullName evidence="1">Uncharacterized protein</fullName>
    </submittedName>
</protein>
<sequence>MPWSIPKLLVIPLYSVHTRGTAQTGRMTIPPKSTACNVKFPLSLPFRLHVSLRLSPAYSDRGAFLVPRRRHAFNWEQDPSVSADPAYKAGDTCATDSRFGTKVGLSESSRSRMYEKTTAKAAESHSAPAELTMLRPSATGSEKQYFASSGADQPRLPAWFTVLA</sequence>
<evidence type="ECO:0000313" key="2">
    <source>
        <dbReference type="Proteomes" id="UP001218188"/>
    </source>
</evidence>
<dbReference type="Proteomes" id="UP001218188">
    <property type="component" value="Unassembled WGS sequence"/>
</dbReference>
<accession>A0AAD6SIQ0</accession>
<keyword evidence="2" id="KW-1185">Reference proteome</keyword>
<gene>
    <name evidence="1" type="ORF">C8F04DRAFT_66589</name>
</gene>
<dbReference type="EMBL" id="JARJCM010000113">
    <property type="protein sequence ID" value="KAJ7028318.1"/>
    <property type="molecule type" value="Genomic_DNA"/>
</dbReference>
<proteinExistence type="predicted"/>
<evidence type="ECO:0000313" key="1">
    <source>
        <dbReference type="EMBL" id="KAJ7028318.1"/>
    </source>
</evidence>
<reference evidence="1" key="1">
    <citation type="submission" date="2023-03" db="EMBL/GenBank/DDBJ databases">
        <title>Massive genome expansion in bonnet fungi (Mycena s.s.) driven by repeated elements and novel gene families across ecological guilds.</title>
        <authorList>
            <consortium name="Lawrence Berkeley National Laboratory"/>
            <person name="Harder C.B."/>
            <person name="Miyauchi S."/>
            <person name="Viragh M."/>
            <person name="Kuo A."/>
            <person name="Thoen E."/>
            <person name="Andreopoulos B."/>
            <person name="Lu D."/>
            <person name="Skrede I."/>
            <person name="Drula E."/>
            <person name="Henrissat B."/>
            <person name="Morin E."/>
            <person name="Kohler A."/>
            <person name="Barry K."/>
            <person name="LaButti K."/>
            <person name="Morin E."/>
            <person name="Salamov A."/>
            <person name="Lipzen A."/>
            <person name="Mereny Z."/>
            <person name="Hegedus B."/>
            <person name="Baldrian P."/>
            <person name="Stursova M."/>
            <person name="Weitz H."/>
            <person name="Taylor A."/>
            <person name="Grigoriev I.V."/>
            <person name="Nagy L.G."/>
            <person name="Martin F."/>
            <person name="Kauserud H."/>
        </authorList>
    </citation>
    <scope>NUCLEOTIDE SEQUENCE</scope>
    <source>
        <strain evidence="1">CBHHK200</strain>
    </source>
</reference>